<organism evidence="1">
    <name type="scientific">marine sediment metagenome</name>
    <dbReference type="NCBI Taxonomy" id="412755"/>
    <lineage>
        <taxon>unclassified sequences</taxon>
        <taxon>metagenomes</taxon>
        <taxon>ecological metagenomes</taxon>
    </lineage>
</organism>
<sequence length="67" mass="7144">PIIITTNSRKNPPFLTKLLAISNKNRVGAGKLALPSLISDKTSTNVGTMNIARPDIIKNAQSRTTNG</sequence>
<accession>X1QZ51</accession>
<name>X1QZ51_9ZZZZ</name>
<dbReference type="EMBL" id="BARW01014144">
    <property type="protein sequence ID" value="GAI73528.1"/>
    <property type="molecule type" value="Genomic_DNA"/>
</dbReference>
<proteinExistence type="predicted"/>
<dbReference type="AlphaFoldDB" id="X1QZ51"/>
<feature type="non-terminal residue" evidence="1">
    <location>
        <position position="1"/>
    </location>
</feature>
<evidence type="ECO:0000313" key="1">
    <source>
        <dbReference type="EMBL" id="GAI73528.1"/>
    </source>
</evidence>
<gene>
    <name evidence="1" type="ORF">S12H4_25328</name>
</gene>
<comment type="caution">
    <text evidence="1">The sequence shown here is derived from an EMBL/GenBank/DDBJ whole genome shotgun (WGS) entry which is preliminary data.</text>
</comment>
<protein>
    <submittedName>
        <fullName evidence="1">Uncharacterized protein</fullName>
    </submittedName>
</protein>
<reference evidence="1" key="1">
    <citation type="journal article" date="2014" name="Front. Microbiol.">
        <title>High frequency of phylogenetically diverse reductive dehalogenase-homologous genes in deep subseafloor sedimentary metagenomes.</title>
        <authorList>
            <person name="Kawai M."/>
            <person name="Futagami T."/>
            <person name="Toyoda A."/>
            <person name="Takaki Y."/>
            <person name="Nishi S."/>
            <person name="Hori S."/>
            <person name="Arai W."/>
            <person name="Tsubouchi T."/>
            <person name="Morono Y."/>
            <person name="Uchiyama I."/>
            <person name="Ito T."/>
            <person name="Fujiyama A."/>
            <person name="Inagaki F."/>
            <person name="Takami H."/>
        </authorList>
    </citation>
    <scope>NUCLEOTIDE SEQUENCE</scope>
    <source>
        <strain evidence="1">Expedition CK06-06</strain>
    </source>
</reference>